<reference evidence="10 11" key="1">
    <citation type="submission" date="2015-01" db="EMBL/GenBank/DDBJ databases">
        <authorList>
            <person name="Filippidou S."/>
            <person name="Jeanneret N."/>
            <person name="Russel-Delif L."/>
            <person name="Junier T."/>
            <person name="Wunderlin T."/>
            <person name="Molina V."/>
            <person name="Johnson S.L."/>
            <person name="Davenport K.W."/>
            <person name="Chain P.S."/>
            <person name="Dorador C."/>
            <person name="Junier P."/>
        </authorList>
    </citation>
    <scope>NUCLEOTIDE SEQUENCE [LARGE SCALE GENOMIC DNA]</scope>
    <source>
        <strain evidence="10 11">Et7/4</strain>
    </source>
</reference>
<dbReference type="Gene3D" id="3.40.50.300">
    <property type="entry name" value="P-loop containing nucleotide triphosphate hydrolases"/>
    <property type="match status" value="1"/>
</dbReference>
<evidence type="ECO:0000313" key="11">
    <source>
        <dbReference type="Proteomes" id="UP000032522"/>
    </source>
</evidence>
<dbReference type="EC" id="6.3.3.3" evidence="9"/>
<comment type="cofactor">
    <cofactor evidence="9">
        <name>Mg(2+)</name>
        <dbReference type="ChEBI" id="CHEBI:18420"/>
    </cofactor>
</comment>
<dbReference type="GO" id="GO:0004141">
    <property type="term" value="F:dethiobiotin synthase activity"/>
    <property type="evidence" value="ECO:0007669"/>
    <property type="project" value="UniProtKB-UniRule"/>
</dbReference>
<dbReference type="Proteomes" id="UP000032522">
    <property type="component" value="Unassembled WGS sequence"/>
</dbReference>
<dbReference type="UniPathway" id="UPA00078">
    <property type="reaction ID" value="UER00161"/>
</dbReference>
<dbReference type="PIRSF" id="PIRSF006755">
    <property type="entry name" value="DTB_synth"/>
    <property type="match status" value="1"/>
</dbReference>
<proteinExistence type="inferred from homology"/>
<dbReference type="PATRIC" id="fig|1462.6.peg.3387"/>
<organism evidence="10 11">
    <name type="scientific">Geobacillus kaustophilus</name>
    <dbReference type="NCBI Taxonomy" id="1462"/>
    <lineage>
        <taxon>Bacteria</taxon>
        <taxon>Bacillati</taxon>
        <taxon>Bacillota</taxon>
        <taxon>Bacilli</taxon>
        <taxon>Bacillales</taxon>
        <taxon>Anoxybacillaceae</taxon>
        <taxon>Geobacillus</taxon>
        <taxon>Geobacillus thermoleovorans group</taxon>
    </lineage>
</organism>
<feature type="binding site" evidence="9">
    <location>
        <begin position="111"/>
        <end position="114"/>
    </location>
    <ligand>
        <name>ATP</name>
        <dbReference type="ChEBI" id="CHEBI:30616"/>
    </ligand>
</feature>
<feature type="active site" evidence="9">
    <location>
        <position position="38"/>
    </location>
</feature>
<dbReference type="RefSeq" id="WP_044732553.1">
    <property type="nucleotide sequence ID" value="NZ_JYBP01000003.1"/>
</dbReference>
<comment type="pathway">
    <text evidence="9">Cofactor biosynthesis; biotin biosynthesis; biotin from 7,8-diaminononanoate: step 1/2.</text>
</comment>
<evidence type="ECO:0000256" key="6">
    <source>
        <dbReference type="ARBA" id="ARBA00022840"/>
    </source>
</evidence>
<dbReference type="HAMAP" id="MF_00336">
    <property type="entry name" value="BioD"/>
    <property type="match status" value="1"/>
</dbReference>
<evidence type="ECO:0000313" key="10">
    <source>
        <dbReference type="EMBL" id="KJE29049.1"/>
    </source>
</evidence>
<dbReference type="NCBIfam" id="TIGR00347">
    <property type="entry name" value="bioD"/>
    <property type="match status" value="1"/>
</dbReference>
<evidence type="ECO:0000256" key="3">
    <source>
        <dbReference type="ARBA" id="ARBA00022723"/>
    </source>
</evidence>
<feature type="binding site" evidence="9">
    <location>
        <position position="17"/>
    </location>
    <ligand>
        <name>Mg(2+)</name>
        <dbReference type="ChEBI" id="CHEBI:18420"/>
    </ligand>
</feature>
<comment type="caution">
    <text evidence="9">Lacks conserved residue(s) required for the propagation of feature annotation.</text>
</comment>
<feature type="binding site" evidence="9">
    <location>
        <position position="42"/>
    </location>
    <ligand>
        <name>substrate</name>
    </ligand>
</feature>
<evidence type="ECO:0000256" key="2">
    <source>
        <dbReference type="ARBA" id="ARBA00022598"/>
    </source>
</evidence>
<feature type="binding site" evidence="9">
    <location>
        <position position="111"/>
    </location>
    <ligand>
        <name>Mg(2+)</name>
        <dbReference type="ChEBI" id="CHEBI:18420"/>
    </ligand>
</feature>
<sequence>MGNAIFMTGTGTEIGKTVVTSIAALALERLGMKVGVFKPVQTGLAEDGVSFAEQYWYERVAKLSVSEGMYYMEPAMSPHLAAKLTGASIEPERIAERLEWLKQRYDVVLVEGAGGLAVPWCERGGRWYMTSDFVRDYELPAILVSLSSLGAIHHAVTTAAYADAQGIRLLGLMFNQFQEQDIIHRNNVETIAALLRLPVLAIVPLLPAVSRRELETLAEQWIDQGKAKQLLEVLGVGV</sequence>
<protein>
    <recommendedName>
        <fullName evidence="9">ATP-dependent dethiobiotin synthetase BioD</fullName>
        <ecNumber evidence="9">6.3.3.3</ecNumber>
    </recommendedName>
    <alternativeName>
        <fullName evidence="9">DTB synthetase</fullName>
        <shortName evidence="9">DTBS</shortName>
    </alternativeName>
    <alternativeName>
        <fullName evidence="9">Dethiobiotin synthase</fullName>
    </alternativeName>
</protein>
<dbReference type="GO" id="GO:0005524">
    <property type="term" value="F:ATP binding"/>
    <property type="evidence" value="ECO:0007669"/>
    <property type="project" value="UniProtKB-UniRule"/>
</dbReference>
<feature type="binding site" evidence="9">
    <location>
        <begin position="175"/>
        <end position="176"/>
    </location>
    <ligand>
        <name>ATP</name>
        <dbReference type="ChEBI" id="CHEBI:30616"/>
    </ligand>
</feature>
<evidence type="ECO:0000256" key="8">
    <source>
        <dbReference type="ARBA" id="ARBA00047386"/>
    </source>
</evidence>
<evidence type="ECO:0000256" key="5">
    <source>
        <dbReference type="ARBA" id="ARBA00022756"/>
    </source>
</evidence>
<dbReference type="PANTHER" id="PTHR43210">
    <property type="entry name" value="DETHIOBIOTIN SYNTHETASE"/>
    <property type="match status" value="1"/>
</dbReference>
<comment type="catalytic activity">
    <reaction evidence="8">
        <text>(7R,8S)-8-amino-7-(carboxyamino)nonanoate + ATP = (4R,5S)-dethiobiotin + ADP + phosphate + H(+)</text>
        <dbReference type="Rhea" id="RHEA:63684"/>
        <dbReference type="ChEBI" id="CHEBI:15378"/>
        <dbReference type="ChEBI" id="CHEBI:30616"/>
        <dbReference type="ChEBI" id="CHEBI:43474"/>
        <dbReference type="ChEBI" id="CHEBI:149470"/>
        <dbReference type="ChEBI" id="CHEBI:149473"/>
        <dbReference type="ChEBI" id="CHEBI:456216"/>
    </reaction>
</comment>
<keyword evidence="7 9" id="KW-0460">Magnesium</keyword>
<dbReference type="GO" id="GO:0000287">
    <property type="term" value="F:magnesium ion binding"/>
    <property type="evidence" value="ECO:0007669"/>
    <property type="project" value="UniProtKB-UniRule"/>
</dbReference>
<dbReference type="InterPro" id="IPR004472">
    <property type="entry name" value="DTB_synth_BioD"/>
</dbReference>
<feature type="binding site" evidence="9">
    <location>
        <begin position="13"/>
        <end position="18"/>
    </location>
    <ligand>
        <name>ATP</name>
        <dbReference type="ChEBI" id="CHEBI:30616"/>
    </ligand>
</feature>
<keyword evidence="4 9" id="KW-0547">Nucleotide-binding</keyword>
<dbReference type="InterPro" id="IPR027417">
    <property type="entry name" value="P-loop_NTPase"/>
</dbReference>
<accession>A0A0D8BYH1</accession>
<name>A0A0D8BYH1_GEOKU</name>
<keyword evidence="6 9" id="KW-0067">ATP-binding</keyword>
<feature type="binding site" evidence="9">
    <location>
        <position position="47"/>
    </location>
    <ligand>
        <name>ATP</name>
        <dbReference type="ChEBI" id="CHEBI:30616"/>
    </ligand>
</feature>
<keyword evidence="1 9" id="KW-0963">Cytoplasm</keyword>
<dbReference type="EMBL" id="JYBP01000003">
    <property type="protein sequence ID" value="KJE29049.1"/>
    <property type="molecule type" value="Genomic_DNA"/>
</dbReference>
<feature type="binding site" evidence="9">
    <location>
        <position position="47"/>
    </location>
    <ligand>
        <name>Mg(2+)</name>
        <dbReference type="ChEBI" id="CHEBI:18420"/>
    </ligand>
</feature>
<comment type="function">
    <text evidence="9">Catalyzes a mechanistically unusual reaction, the ATP-dependent insertion of CO2 between the N7 and N8 nitrogen atoms of 7,8-diaminopelargonic acid (DAPA, also called 7,8-diammoniononanoate) to form a ureido ring.</text>
</comment>
<dbReference type="SUPFAM" id="SSF52540">
    <property type="entry name" value="P-loop containing nucleoside triphosphate hydrolases"/>
    <property type="match status" value="1"/>
</dbReference>
<keyword evidence="3 9" id="KW-0479">Metal-binding</keyword>
<comment type="caution">
    <text evidence="10">The sequence shown here is derived from an EMBL/GenBank/DDBJ whole genome shotgun (WGS) entry which is preliminary data.</text>
</comment>
<dbReference type="Pfam" id="PF13500">
    <property type="entry name" value="AAA_26"/>
    <property type="match status" value="1"/>
</dbReference>
<feature type="binding site" evidence="9">
    <location>
        <begin position="204"/>
        <end position="206"/>
    </location>
    <ligand>
        <name>ATP</name>
        <dbReference type="ChEBI" id="CHEBI:30616"/>
    </ligand>
</feature>
<gene>
    <name evidence="9 10" type="primary">bioD</name>
    <name evidence="10" type="ORF">LG52_3089</name>
</gene>
<comment type="similarity">
    <text evidence="9">Belongs to the dethiobiotin synthetase family.</text>
</comment>
<keyword evidence="2 9" id="KW-0436">Ligase</keyword>
<comment type="catalytic activity">
    <reaction evidence="9">
        <text>(7R,8S)-7,8-diammoniononanoate + CO2 + ATP = (4R,5S)-dethiobiotin + ADP + phosphate + 3 H(+)</text>
        <dbReference type="Rhea" id="RHEA:15805"/>
        <dbReference type="ChEBI" id="CHEBI:15378"/>
        <dbReference type="ChEBI" id="CHEBI:16526"/>
        <dbReference type="ChEBI" id="CHEBI:30616"/>
        <dbReference type="ChEBI" id="CHEBI:43474"/>
        <dbReference type="ChEBI" id="CHEBI:149469"/>
        <dbReference type="ChEBI" id="CHEBI:149473"/>
        <dbReference type="ChEBI" id="CHEBI:456216"/>
        <dbReference type="EC" id="6.3.3.3"/>
    </reaction>
</comment>
<dbReference type="OrthoDB" id="9802097at2"/>
<comment type="subunit">
    <text evidence="9">Homodimer.</text>
</comment>
<keyword evidence="5 9" id="KW-0093">Biotin biosynthesis</keyword>
<comment type="subcellular location">
    <subcellularLocation>
        <location evidence="9">Cytoplasm</location>
    </subcellularLocation>
</comment>
<dbReference type="GO" id="GO:0009102">
    <property type="term" value="P:biotin biosynthetic process"/>
    <property type="evidence" value="ECO:0007669"/>
    <property type="project" value="UniProtKB-UniRule"/>
</dbReference>
<evidence type="ECO:0000256" key="1">
    <source>
        <dbReference type="ARBA" id="ARBA00022490"/>
    </source>
</evidence>
<dbReference type="CDD" id="cd03109">
    <property type="entry name" value="DTBS"/>
    <property type="match status" value="1"/>
</dbReference>
<evidence type="ECO:0000256" key="7">
    <source>
        <dbReference type="ARBA" id="ARBA00022842"/>
    </source>
</evidence>
<dbReference type="PANTHER" id="PTHR43210:SF2">
    <property type="entry name" value="ATP-DEPENDENT DETHIOBIOTIN SYNTHETASE BIOD 2"/>
    <property type="match status" value="1"/>
</dbReference>
<dbReference type="GO" id="GO:0005829">
    <property type="term" value="C:cytosol"/>
    <property type="evidence" value="ECO:0007669"/>
    <property type="project" value="TreeGrafter"/>
</dbReference>
<dbReference type="AlphaFoldDB" id="A0A0D8BYH1"/>
<evidence type="ECO:0000256" key="9">
    <source>
        <dbReference type="HAMAP-Rule" id="MF_00336"/>
    </source>
</evidence>
<evidence type="ECO:0000256" key="4">
    <source>
        <dbReference type="ARBA" id="ARBA00022741"/>
    </source>
</evidence>